<accession>A0A061EUP8</accession>
<reference evidence="3 4" key="1">
    <citation type="journal article" date="2013" name="Genome Biol.">
        <title>The genome sequence of the most widely cultivated cacao type and its use to identify candidate genes regulating pod color.</title>
        <authorList>
            <person name="Motamayor J.C."/>
            <person name="Mockaitis K."/>
            <person name="Schmutz J."/>
            <person name="Haiminen N."/>
            <person name="Iii D.L."/>
            <person name="Cornejo O."/>
            <person name="Findley S.D."/>
            <person name="Zheng P."/>
            <person name="Utro F."/>
            <person name="Royaert S."/>
            <person name="Saski C."/>
            <person name="Jenkins J."/>
            <person name="Podicheti R."/>
            <person name="Zhao M."/>
            <person name="Scheffler B.E."/>
            <person name="Stack J.C."/>
            <person name="Feltus F.A."/>
            <person name="Mustiga G.M."/>
            <person name="Amores F."/>
            <person name="Phillips W."/>
            <person name="Marelli J.P."/>
            <person name="May G.D."/>
            <person name="Shapiro H."/>
            <person name="Ma J."/>
            <person name="Bustamante C.D."/>
            <person name="Schnell R.J."/>
            <person name="Main D."/>
            <person name="Gilbert D."/>
            <person name="Parida L."/>
            <person name="Kuhn D.N."/>
        </authorList>
    </citation>
    <scope>NUCLEOTIDE SEQUENCE [LARGE SCALE GENOMIC DNA]</scope>
    <source>
        <strain evidence="4">cv. Matina 1-6</strain>
    </source>
</reference>
<dbReference type="AlphaFoldDB" id="A0A061EUP8"/>
<protein>
    <submittedName>
        <fullName evidence="3">DNA/RNA polymerases superfamily protein</fullName>
    </submittedName>
</protein>
<dbReference type="EMBL" id="CM001883">
    <property type="protein sequence ID" value="EOY08378.1"/>
    <property type="molecule type" value="Genomic_DNA"/>
</dbReference>
<dbReference type="PANTHER" id="PTHR37984:SF5">
    <property type="entry name" value="PROTEIN NYNRIN-LIKE"/>
    <property type="match status" value="1"/>
</dbReference>
<dbReference type="Pfam" id="PF17919">
    <property type="entry name" value="RT_RNaseH_2"/>
    <property type="match status" value="1"/>
</dbReference>
<feature type="domain" description="Reverse transcriptase" evidence="2">
    <location>
        <begin position="1"/>
        <end position="152"/>
    </location>
</feature>
<gene>
    <name evidence="3" type="ORF">TCM_022740</name>
</gene>
<feature type="non-terminal residue" evidence="3">
    <location>
        <position position="277"/>
    </location>
</feature>
<dbReference type="STRING" id="3641.A0A061EUP8"/>
<dbReference type="eggNOG" id="KOG0017">
    <property type="taxonomic scope" value="Eukaryota"/>
</dbReference>
<dbReference type="CDD" id="cd01647">
    <property type="entry name" value="RT_LTR"/>
    <property type="match status" value="1"/>
</dbReference>
<sequence length="277" mass="32050">MCVDSRAINKITIKYRFPIPRLDEMIDQLVGSRVFSKIDLKSGYHQIRMRDGDEWKTVFKTPDGLFEWLVMPFGLSNAPSTFMKVMAEVLKPFLKSFMVVYFDDILIYIHTKEKHLKHLRQVLEVLQKEQLYINLKKCSFMQPEVVYLGFIVSAEGLKPDPEKIRAISEWPAPTSIKEVRSFHGLASFYRRFIRNFSSIMSPITESLKKDGFEWSHSAQKAFERVKALMTKALVLTLPDFEKLFVVECDASHVGIGAVLSQDGRPIEFFMKWLGKPA</sequence>
<dbReference type="Pfam" id="PF00078">
    <property type="entry name" value="RVT_1"/>
    <property type="match status" value="1"/>
</dbReference>
<dbReference type="InParanoid" id="A0A061EUP8"/>
<dbReference type="InterPro" id="IPR050951">
    <property type="entry name" value="Retrovirus_Pol_polyprotein"/>
</dbReference>
<dbReference type="HOGENOM" id="CLU_000384_33_7_1"/>
<dbReference type="Proteomes" id="UP000026915">
    <property type="component" value="Chromosome 5"/>
</dbReference>
<dbReference type="FunFam" id="3.30.70.270:FF:000020">
    <property type="entry name" value="Transposon Tf2-6 polyprotein-like Protein"/>
    <property type="match status" value="1"/>
</dbReference>
<dbReference type="PROSITE" id="PS50878">
    <property type="entry name" value="RT_POL"/>
    <property type="match status" value="1"/>
</dbReference>
<dbReference type="InterPro" id="IPR000477">
    <property type="entry name" value="RT_dom"/>
</dbReference>
<keyword evidence="4" id="KW-1185">Reference proteome</keyword>
<dbReference type="GO" id="GO:0003824">
    <property type="term" value="F:catalytic activity"/>
    <property type="evidence" value="ECO:0007669"/>
    <property type="project" value="UniProtKB-KW"/>
</dbReference>
<organism evidence="3 4">
    <name type="scientific">Theobroma cacao</name>
    <name type="common">Cacao</name>
    <name type="synonym">Cocoa</name>
    <dbReference type="NCBI Taxonomy" id="3641"/>
    <lineage>
        <taxon>Eukaryota</taxon>
        <taxon>Viridiplantae</taxon>
        <taxon>Streptophyta</taxon>
        <taxon>Embryophyta</taxon>
        <taxon>Tracheophyta</taxon>
        <taxon>Spermatophyta</taxon>
        <taxon>Magnoliopsida</taxon>
        <taxon>eudicotyledons</taxon>
        <taxon>Gunneridae</taxon>
        <taxon>Pentapetalae</taxon>
        <taxon>rosids</taxon>
        <taxon>malvids</taxon>
        <taxon>Malvales</taxon>
        <taxon>Malvaceae</taxon>
        <taxon>Byttnerioideae</taxon>
        <taxon>Theobroma</taxon>
    </lineage>
</organism>
<evidence type="ECO:0000259" key="2">
    <source>
        <dbReference type="PROSITE" id="PS50878"/>
    </source>
</evidence>
<dbReference type="Gene3D" id="3.30.70.270">
    <property type="match status" value="2"/>
</dbReference>
<dbReference type="InterPro" id="IPR041577">
    <property type="entry name" value="RT_RNaseH_2"/>
</dbReference>
<dbReference type="InterPro" id="IPR043502">
    <property type="entry name" value="DNA/RNA_pol_sf"/>
</dbReference>
<evidence type="ECO:0000313" key="3">
    <source>
        <dbReference type="EMBL" id="EOY08378.1"/>
    </source>
</evidence>
<dbReference type="OMA" id="NISWADR"/>
<evidence type="ECO:0000313" key="4">
    <source>
        <dbReference type="Proteomes" id="UP000026915"/>
    </source>
</evidence>
<proteinExistence type="predicted"/>
<evidence type="ECO:0000256" key="1">
    <source>
        <dbReference type="ARBA" id="ARBA00023268"/>
    </source>
</evidence>
<dbReference type="SUPFAM" id="SSF56672">
    <property type="entry name" value="DNA/RNA polymerases"/>
    <property type="match status" value="1"/>
</dbReference>
<dbReference type="InterPro" id="IPR043128">
    <property type="entry name" value="Rev_trsase/Diguanyl_cyclase"/>
</dbReference>
<name>A0A061EUP8_THECC</name>
<keyword evidence="1" id="KW-0511">Multifunctional enzyme</keyword>
<dbReference type="PANTHER" id="PTHR37984">
    <property type="entry name" value="PROTEIN CBG26694"/>
    <property type="match status" value="1"/>
</dbReference>
<dbReference type="Gramene" id="EOY08378">
    <property type="protein sequence ID" value="EOY08378"/>
    <property type="gene ID" value="TCM_022740"/>
</dbReference>